<feature type="coiled-coil region" evidence="2">
    <location>
        <begin position="333"/>
        <end position="360"/>
    </location>
</feature>
<dbReference type="AlphaFoldDB" id="A0A3Q8IFY0"/>
<feature type="compositionally biased region" description="Pro residues" evidence="3">
    <location>
        <begin position="227"/>
        <end position="239"/>
    </location>
</feature>
<reference evidence="4 5" key="1">
    <citation type="journal article" date="2018" name="Sci. Rep.">
        <title>A complete Leishmania donovani reference genome identifies novel genetic variations associated with virulence.</title>
        <authorList>
            <person name="Lypaczewski P."/>
            <person name="Hoshizaki J."/>
            <person name="Zhang W.-W."/>
            <person name="McCall L.-I."/>
            <person name="Torcivia-Rodriguez J."/>
            <person name="Simonyan V."/>
            <person name="Kaur A."/>
            <person name="Dewar K."/>
            <person name="Matlashewski G."/>
        </authorList>
    </citation>
    <scope>NUCLEOTIDE SEQUENCE [LARGE SCALE GENOMIC DNA]</scope>
    <source>
        <strain evidence="4 5">LdCL</strain>
    </source>
</reference>
<feature type="region of interest" description="Disordered" evidence="3">
    <location>
        <begin position="227"/>
        <end position="265"/>
    </location>
</feature>
<evidence type="ECO:0000313" key="4">
    <source>
        <dbReference type="EMBL" id="AYU81192.1"/>
    </source>
</evidence>
<dbReference type="OrthoDB" id="264679at2759"/>
<feature type="coiled-coil region" evidence="2">
    <location>
        <begin position="394"/>
        <end position="488"/>
    </location>
</feature>
<evidence type="ECO:0000256" key="2">
    <source>
        <dbReference type="SAM" id="Coils"/>
    </source>
</evidence>
<evidence type="ECO:0000256" key="3">
    <source>
        <dbReference type="SAM" id="MobiDB-lite"/>
    </source>
</evidence>
<gene>
    <name evidence="4" type="ORF">LdCL_310006300</name>
</gene>
<dbReference type="Proteomes" id="UP000274082">
    <property type="component" value="Chromosome 31"/>
</dbReference>
<dbReference type="VEuPathDB" id="TriTrypDB:LdBPK_310140.1"/>
<dbReference type="EMBL" id="CP029530">
    <property type="protein sequence ID" value="AYU81192.1"/>
    <property type="molecule type" value="Genomic_DNA"/>
</dbReference>
<feature type="compositionally biased region" description="Low complexity" evidence="3">
    <location>
        <begin position="146"/>
        <end position="157"/>
    </location>
</feature>
<dbReference type="VEuPathDB" id="TriTrypDB:LdCL_310006300"/>
<feature type="region of interest" description="Disordered" evidence="3">
    <location>
        <begin position="1"/>
        <end position="29"/>
    </location>
</feature>
<dbReference type="PANTHER" id="PTHR45721:SF11">
    <property type="entry name" value="LAMIN DM0-RELATED"/>
    <property type="match status" value="1"/>
</dbReference>
<feature type="region of interest" description="Disordered" evidence="3">
    <location>
        <begin position="101"/>
        <end position="157"/>
    </location>
</feature>
<organism evidence="4 5">
    <name type="scientific">Leishmania donovani</name>
    <dbReference type="NCBI Taxonomy" id="5661"/>
    <lineage>
        <taxon>Eukaryota</taxon>
        <taxon>Discoba</taxon>
        <taxon>Euglenozoa</taxon>
        <taxon>Kinetoplastea</taxon>
        <taxon>Metakinetoplastina</taxon>
        <taxon>Trypanosomatida</taxon>
        <taxon>Trypanosomatidae</taxon>
        <taxon>Leishmaniinae</taxon>
        <taxon>Leishmania</taxon>
    </lineage>
</organism>
<evidence type="ECO:0000313" key="5">
    <source>
        <dbReference type="Proteomes" id="UP000274082"/>
    </source>
</evidence>
<feature type="compositionally biased region" description="Polar residues" evidence="3">
    <location>
        <begin position="240"/>
        <end position="265"/>
    </location>
</feature>
<feature type="region of interest" description="Disordered" evidence="3">
    <location>
        <begin position="575"/>
        <end position="604"/>
    </location>
</feature>
<dbReference type="PANTHER" id="PTHR45721">
    <property type="entry name" value="LAMIN DM0-RELATED"/>
    <property type="match status" value="1"/>
</dbReference>
<protein>
    <submittedName>
        <fullName evidence="4">Uncharacterized protein</fullName>
    </submittedName>
</protein>
<proteinExistence type="predicted"/>
<sequence length="825" mass="92560">MSKAATRVKRFDEVDSDSDFELREESSSVKVMPTVSFKTATATTDSDSISFQSDHDHSQHLENVVAPATNRPEESPLPAVHPTKSLAPALKQASFVAVAKRAPPASPMPAPVVNVKPGATEKPPQQQKQHSSAPPVSVPAHKRSAAESAVALAAPAASTPIERLSCASLPAQPTPLAMPTEGSVSSPSVIPFCVTAHASRVDPMPVHDDDDEDQASDEFVQHVLPLPPRQAAPRQPPPSSTTSQVWANSTNGVADTSRPQLSAADNATEELLVRAQLRLEERRRMSMPSQRGCRQLSPWRSAAPNPVNTLFRESLPRPSVNHISPTRSVDPRIRRLQQENARLQDEVAFLGRENQKLRGVQRSADASEAVRLQLTVDMLRKELESKQLGFQRTLDATFAELKAAQRQIEETVEQCEGYQSAAEQYKQLYSDKQKEMEKVKTQLQSLLYDVNAMEQHQRSMESEYADKVASEREKAERAVALAEEVKRQRDHLQFLNTQMRNEVSAAVEAKRQAVDQAAGANDTARRDRADYEQRIQQLNEDIAHLRKALADKDRAHEVQLCEAQQAQAVLQDRLKDHAEEQQREAERNRRTLEAAKEDHKRALQQERMRRVEMEERLRWMEEEGRSTQSRYTASLSAEAENRVRKIRDEMQVERLAREAAEREAARLATEAEQLRESVTYYQQESQRMSTNLAQSEQLREKTERQCASLTHALEDMMAQEEAHAREIGQLQEAMSAAAQYGPAVAADRGPDADGIVSDLQQLSDENERLTRECTRLAEERNTLIDENGRIAEELLKWKHEMRQYVASHVRTASSQRGPLNSVPVS</sequence>
<dbReference type="VEuPathDB" id="TriTrypDB:LDHU3_31.0170"/>
<keyword evidence="1 2" id="KW-0175">Coiled coil</keyword>
<feature type="compositionally biased region" description="Polar residues" evidence="3">
    <location>
        <begin position="123"/>
        <end position="134"/>
    </location>
</feature>
<keyword evidence="5" id="KW-1185">Reference proteome</keyword>
<accession>A0A3Q8IFY0</accession>
<feature type="region of interest" description="Disordered" evidence="3">
    <location>
        <begin position="41"/>
        <end position="81"/>
    </location>
</feature>
<evidence type="ECO:0000256" key="1">
    <source>
        <dbReference type="ARBA" id="ARBA00023054"/>
    </source>
</evidence>
<name>A0A3Q8IFY0_LEIDO</name>